<keyword evidence="1" id="KW-0472">Membrane</keyword>
<evidence type="ECO:0000256" key="1">
    <source>
        <dbReference type="SAM" id="Phobius"/>
    </source>
</evidence>
<dbReference type="EMBL" id="JACHXU010000022">
    <property type="protein sequence ID" value="MBB3209251.1"/>
    <property type="molecule type" value="Genomic_DNA"/>
</dbReference>
<organism evidence="2 3">
    <name type="scientific">Aporhodopirellula rubra</name>
    <dbReference type="NCBI Taxonomy" id="980271"/>
    <lineage>
        <taxon>Bacteria</taxon>
        <taxon>Pseudomonadati</taxon>
        <taxon>Planctomycetota</taxon>
        <taxon>Planctomycetia</taxon>
        <taxon>Pirellulales</taxon>
        <taxon>Pirellulaceae</taxon>
        <taxon>Aporhodopirellula</taxon>
    </lineage>
</organism>
<feature type="transmembrane region" description="Helical" evidence="1">
    <location>
        <begin position="130"/>
        <end position="150"/>
    </location>
</feature>
<sequence>MSPKWFVVLAMMGAVLALLFTSTSTYDALISFTTFKPGNELHFSARHILGLSGWLMIVLGVLAFALVDFEKSSRLSVPAFLATASFFLATACLAYATLQMHAAFTVLATSEAPNTDAFVSDVMSTKTPLLAGWFTVIAAATLVCVASLKGRPIENAKRQWWSYWNLKSRSLFQHAVAISTAVLVVAAIIWSGASMISFEQAINSGSASPSELARNLNGLIRADQLLALVVFGCGCLCLIAIAVSHRQPNAVAESTLNSADDS</sequence>
<proteinExistence type="predicted"/>
<feature type="transmembrane region" description="Helical" evidence="1">
    <location>
        <begin position="49"/>
        <end position="67"/>
    </location>
</feature>
<feature type="transmembrane region" description="Helical" evidence="1">
    <location>
        <begin position="79"/>
        <end position="98"/>
    </location>
</feature>
<reference evidence="2 3" key="1">
    <citation type="submission" date="2020-08" db="EMBL/GenBank/DDBJ databases">
        <title>Genomic Encyclopedia of Type Strains, Phase III (KMG-III): the genomes of soil and plant-associated and newly described type strains.</title>
        <authorList>
            <person name="Whitman W."/>
        </authorList>
    </citation>
    <scope>NUCLEOTIDE SEQUENCE [LARGE SCALE GENOMIC DNA]</scope>
    <source>
        <strain evidence="2 3">CECT 8075</strain>
    </source>
</reference>
<evidence type="ECO:0000313" key="3">
    <source>
        <dbReference type="Proteomes" id="UP000536179"/>
    </source>
</evidence>
<evidence type="ECO:0008006" key="4">
    <source>
        <dbReference type="Google" id="ProtNLM"/>
    </source>
</evidence>
<dbReference type="Proteomes" id="UP000536179">
    <property type="component" value="Unassembled WGS sequence"/>
</dbReference>
<feature type="transmembrane region" description="Helical" evidence="1">
    <location>
        <begin position="225"/>
        <end position="243"/>
    </location>
</feature>
<protein>
    <recommendedName>
        <fullName evidence="4">DUF998 domain-containing protein</fullName>
    </recommendedName>
</protein>
<gene>
    <name evidence="2" type="ORF">FHS27_005091</name>
</gene>
<accession>A0A7W5E2Z5</accession>
<keyword evidence="3" id="KW-1185">Reference proteome</keyword>
<name>A0A7W5E2Z5_9BACT</name>
<dbReference type="RefSeq" id="WP_184307713.1">
    <property type="nucleotide sequence ID" value="NZ_JACHXU010000022.1"/>
</dbReference>
<feature type="transmembrane region" description="Helical" evidence="1">
    <location>
        <begin position="171"/>
        <end position="190"/>
    </location>
</feature>
<keyword evidence="1" id="KW-1133">Transmembrane helix</keyword>
<keyword evidence="1" id="KW-0812">Transmembrane</keyword>
<dbReference type="AlphaFoldDB" id="A0A7W5E2Z5"/>
<comment type="caution">
    <text evidence="2">The sequence shown here is derived from an EMBL/GenBank/DDBJ whole genome shotgun (WGS) entry which is preliminary data.</text>
</comment>
<evidence type="ECO:0000313" key="2">
    <source>
        <dbReference type="EMBL" id="MBB3209251.1"/>
    </source>
</evidence>